<evidence type="ECO:0000313" key="2">
    <source>
        <dbReference type="EMBL" id="PVM83211.1"/>
    </source>
</evidence>
<dbReference type="Gene3D" id="3.30.1540.10">
    <property type="entry name" value="formyl-coa transferase, domain 3"/>
    <property type="match status" value="1"/>
</dbReference>
<proteinExistence type="predicted"/>
<dbReference type="PANTHER" id="PTHR48207">
    <property type="entry name" value="SUCCINATE--HYDROXYMETHYLGLUTARATE COA-TRANSFERASE"/>
    <property type="match status" value="1"/>
</dbReference>
<dbReference type="InterPro" id="IPR044855">
    <property type="entry name" value="CoA-Trfase_III_dom3_sf"/>
</dbReference>
<reference evidence="2 3" key="1">
    <citation type="submission" date="2018-04" db="EMBL/GenBank/DDBJ databases">
        <title>The genome sequence of Caulobacter sp. 736.</title>
        <authorList>
            <person name="Gao J."/>
            <person name="Sun J."/>
        </authorList>
    </citation>
    <scope>NUCLEOTIDE SEQUENCE [LARGE SCALE GENOMIC DNA]</scope>
    <source>
        <strain evidence="2 3">736</strain>
    </source>
</reference>
<evidence type="ECO:0000313" key="3">
    <source>
        <dbReference type="Proteomes" id="UP000244913"/>
    </source>
</evidence>
<organism evidence="2 3">
    <name type="scientific">Caulobacter radicis</name>
    <dbReference type="NCBI Taxonomy" id="2172650"/>
    <lineage>
        <taxon>Bacteria</taxon>
        <taxon>Pseudomonadati</taxon>
        <taxon>Pseudomonadota</taxon>
        <taxon>Alphaproteobacteria</taxon>
        <taxon>Caulobacterales</taxon>
        <taxon>Caulobacteraceae</taxon>
        <taxon>Caulobacter</taxon>
    </lineage>
</organism>
<dbReference type="InterPro" id="IPR023606">
    <property type="entry name" value="CoA-Trfase_III_dom_1_sf"/>
</dbReference>
<name>A0A2T9JHN4_9CAUL</name>
<dbReference type="GO" id="GO:0008410">
    <property type="term" value="F:CoA-transferase activity"/>
    <property type="evidence" value="ECO:0007669"/>
    <property type="project" value="TreeGrafter"/>
</dbReference>
<accession>A0A2T9JHN4</accession>
<comment type="caution">
    <text evidence="2">The sequence shown here is derived from an EMBL/GenBank/DDBJ whole genome shotgun (WGS) entry which is preliminary data.</text>
</comment>
<sequence>MTANLKTGGRRPLAGIKVLAVEQYGAGPYATQLMAELGAEVVKIEAPAMGGDVSRATGPFFLGPADSQFFQTFSRSKKSIAVDIKTPEGRAAFEGLVAQADMVVDNLRGDQPGKMRLTYDDLKGVNPAIVCGHLSAYGRGNSRAGWPGYDYLMQAEAGLMSLTGEPDAPPARLGVSMVDFMTGTMLAFGVVSALLSARTTGQGCDVDVSLFDVALHQLSYPAVWAMNEGYKVQRLPRGAHPSIAPSQAVKTADGWGLVMCQTPKFWEALCDLSGAAELKADPRFTDIPSRHANRPALSEAMDVLFGTRTTGDWTALLGGKVPFAPILEMMDALDNPFVAEVGMRDVVAHPDRAEGLAMLACPVKIDGERMPGARAPKLGEHTDEVLKSIGGAAS</sequence>
<dbReference type="EMBL" id="QDKP01000033">
    <property type="protein sequence ID" value="PVM83211.1"/>
    <property type="molecule type" value="Genomic_DNA"/>
</dbReference>
<protein>
    <submittedName>
        <fullName evidence="2">CoA transferase</fullName>
    </submittedName>
</protein>
<dbReference type="PANTHER" id="PTHR48207:SF3">
    <property type="entry name" value="SUCCINATE--HYDROXYMETHYLGLUTARATE COA-TRANSFERASE"/>
    <property type="match status" value="1"/>
</dbReference>
<dbReference type="Proteomes" id="UP000244913">
    <property type="component" value="Unassembled WGS sequence"/>
</dbReference>
<gene>
    <name evidence="2" type="ORF">DDF65_10040</name>
</gene>
<keyword evidence="1 2" id="KW-0808">Transferase</keyword>
<dbReference type="InterPro" id="IPR003673">
    <property type="entry name" value="CoA-Trfase_fam_III"/>
</dbReference>
<dbReference type="Pfam" id="PF02515">
    <property type="entry name" value="CoA_transf_3"/>
    <property type="match status" value="1"/>
</dbReference>
<dbReference type="RefSeq" id="WP_116566851.1">
    <property type="nucleotide sequence ID" value="NZ_QDKP01000033.1"/>
</dbReference>
<dbReference type="InterPro" id="IPR050483">
    <property type="entry name" value="CoA-transferase_III_domain"/>
</dbReference>
<dbReference type="Gene3D" id="3.40.50.10540">
    <property type="entry name" value="Crotonobetainyl-coa:carnitine coa-transferase, domain 1"/>
    <property type="match status" value="1"/>
</dbReference>
<dbReference type="SUPFAM" id="SSF89796">
    <property type="entry name" value="CoA-transferase family III (CaiB/BaiF)"/>
    <property type="match status" value="1"/>
</dbReference>
<evidence type="ECO:0000256" key="1">
    <source>
        <dbReference type="ARBA" id="ARBA00022679"/>
    </source>
</evidence>
<dbReference type="AlphaFoldDB" id="A0A2T9JHN4"/>
<keyword evidence="3" id="KW-1185">Reference proteome</keyword>